<evidence type="ECO:0000313" key="2">
    <source>
        <dbReference type="EMBL" id="HGE78806.1"/>
    </source>
</evidence>
<organism evidence="2">
    <name type="scientific">candidate division WOR-3 bacterium</name>
    <dbReference type="NCBI Taxonomy" id="2052148"/>
    <lineage>
        <taxon>Bacteria</taxon>
        <taxon>Bacteria division WOR-3</taxon>
    </lineage>
</organism>
<feature type="domain" description="FlgD/Vpr Ig-like" evidence="1">
    <location>
        <begin position="805"/>
        <end position="858"/>
    </location>
</feature>
<dbReference type="NCBIfam" id="TIGR04183">
    <property type="entry name" value="Por_Secre_tail"/>
    <property type="match status" value="1"/>
</dbReference>
<proteinExistence type="predicted"/>
<comment type="caution">
    <text evidence="2">The sequence shown here is derived from an EMBL/GenBank/DDBJ whole genome shotgun (WGS) entry which is preliminary data.</text>
</comment>
<name>A0A7V3VUF5_UNCW3</name>
<evidence type="ECO:0000259" key="1">
    <source>
        <dbReference type="Pfam" id="PF13860"/>
    </source>
</evidence>
<sequence>MKNLFLFITLWSLLFAQNVQRTGEFLLDTNYVIGPAPLNQKVPQAAFDGLNYLVVWSDERSGDVYGARMTMSGELLDTFGIEVGKGAGVQSCPAVAFDGTNYLVVWADTRNGQSDIYGSRVSPAGVVLDPGGILISGAPSHQVNPKVAFGRNYYLVVWQDGRFSGSSNWNTDIYCARVGVSGNVLEPNGIRIAHAQQNQSLRVPAVAFDGENYLVVWAAENPYSLRGARVDTSGIVLDYGGFTIVEGSLTHWLWNPSVAFGDSVYLVTWEDIIYTSSIRGARVDRDANVLDPNGFPISPGSYPEVVFNGINFFVLWSSSPLYGALVNQAGTVINTVRITKSPAQPSLPCVAFGSSNYLVAWEDRRNRFTDIYGTPVSPEGVPTDSTGILISSSLYGQDFAATDFDGMNYLTVWEDYRGSSIDIYGVRINHLGGVLDPEGIPICCVDSDQISPDIAFDGTNYLVVWQDNRNGGLLWDIYGARVDQNGTVIDPQGFAITNEYTNEWCPSVVFDGTNYLVVYTDGGGTAGGGGEIYGIRVSQEGQVIDSAPGIPICYLPSSNQQSPVATFNGTNYLVVWEDDRYGYDFEYEIYGARVTPDGTVLDPNGIRISPFVSYFNHISPSVASDGNNYFVVWAYRDWNGGNPDYEIYGCRIDSSGNIIDTLGIPICTAGGDQLNPSVVYDGENYIIVWQDYRNGNYDIYGAKVNTSGVIIDSFVVSNQYGNQTKPVVTKGNGDTLLITYTGFVGEINGRRANTVRIWGKFYPFIGIEETFLRSTPSTLTLEVYPNPFVEKTEIKYTMQKKGLMINGKRSAISLKIYDATGRLVKSFSHLTNYQSSIVWDGTDDSGRRLPAGIYFVRLEINEFKKTEKVILLR</sequence>
<dbReference type="Gene3D" id="2.60.40.4070">
    <property type="match status" value="1"/>
</dbReference>
<dbReference type="AlphaFoldDB" id="A0A7V3VUF5"/>
<gene>
    <name evidence="2" type="ORF">ENX68_07420</name>
</gene>
<dbReference type="Pfam" id="PF13860">
    <property type="entry name" value="FlgD_ig"/>
    <property type="match status" value="1"/>
</dbReference>
<dbReference type="InterPro" id="IPR025965">
    <property type="entry name" value="FlgD/Vpr_Ig-like"/>
</dbReference>
<protein>
    <submittedName>
        <fullName evidence="2">T9SS type A sorting domain-containing protein</fullName>
    </submittedName>
</protein>
<dbReference type="EMBL" id="DTOZ01000182">
    <property type="protein sequence ID" value="HGE78806.1"/>
    <property type="molecule type" value="Genomic_DNA"/>
</dbReference>
<dbReference type="InterPro" id="IPR026444">
    <property type="entry name" value="Secre_tail"/>
</dbReference>
<accession>A0A7V3VUF5</accession>
<reference evidence="2" key="1">
    <citation type="journal article" date="2020" name="mSystems">
        <title>Genome- and Community-Level Interaction Insights into Carbon Utilization and Element Cycling Functions of Hydrothermarchaeota in Hydrothermal Sediment.</title>
        <authorList>
            <person name="Zhou Z."/>
            <person name="Liu Y."/>
            <person name="Xu W."/>
            <person name="Pan J."/>
            <person name="Luo Z.H."/>
            <person name="Li M."/>
        </authorList>
    </citation>
    <scope>NUCLEOTIDE SEQUENCE [LARGE SCALE GENOMIC DNA]</scope>
    <source>
        <strain evidence="2">SpSt-961</strain>
    </source>
</reference>